<dbReference type="PRINTS" id="PR00032">
    <property type="entry name" value="HTHARAC"/>
</dbReference>
<dbReference type="InterPro" id="IPR014710">
    <property type="entry name" value="RmlC-like_jellyroll"/>
</dbReference>
<name>A0ABQ1GMI7_9GAMM</name>
<accession>A0ABQ1GMI7</accession>
<feature type="domain" description="HTH araC/xylS-type" evidence="4">
    <location>
        <begin position="157"/>
        <end position="257"/>
    </location>
</feature>
<dbReference type="InterPro" id="IPR011051">
    <property type="entry name" value="RmlC_Cupin_sf"/>
</dbReference>
<dbReference type="PROSITE" id="PS01124">
    <property type="entry name" value="HTH_ARAC_FAMILY_2"/>
    <property type="match status" value="1"/>
</dbReference>
<dbReference type="Gene3D" id="1.10.10.60">
    <property type="entry name" value="Homeodomain-like"/>
    <property type="match status" value="2"/>
</dbReference>
<dbReference type="Gene3D" id="2.60.120.10">
    <property type="entry name" value="Jelly Rolls"/>
    <property type="match status" value="1"/>
</dbReference>
<dbReference type="RefSeq" id="WP_188797059.1">
    <property type="nucleotide sequence ID" value="NZ_BMJA01000004.1"/>
</dbReference>
<dbReference type="EMBL" id="BMJA01000004">
    <property type="protein sequence ID" value="GGA46772.1"/>
    <property type="molecule type" value="Genomic_DNA"/>
</dbReference>
<keyword evidence="6" id="KW-1185">Reference proteome</keyword>
<dbReference type="Pfam" id="PF12833">
    <property type="entry name" value="HTH_18"/>
    <property type="match status" value="1"/>
</dbReference>
<evidence type="ECO:0000313" key="5">
    <source>
        <dbReference type="EMBL" id="GGA46772.1"/>
    </source>
</evidence>
<dbReference type="CDD" id="cd06124">
    <property type="entry name" value="cupin_NimR-like_N"/>
    <property type="match status" value="1"/>
</dbReference>
<evidence type="ECO:0000256" key="2">
    <source>
        <dbReference type="ARBA" id="ARBA00023125"/>
    </source>
</evidence>
<protein>
    <submittedName>
        <fullName evidence="5">Transcriptional regulator</fullName>
    </submittedName>
</protein>
<evidence type="ECO:0000256" key="1">
    <source>
        <dbReference type="ARBA" id="ARBA00023015"/>
    </source>
</evidence>
<dbReference type="InterPro" id="IPR018060">
    <property type="entry name" value="HTH_AraC"/>
</dbReference>
<evidence type="ECO:0000259" key="4">
    <source>
        <dbReference type="PROSITE" id="PS01124"/>
    </source>
</evidence>
<dbReference type="PANTHER" id="PTHR11019">
    <property type="entry name" value="HTH-TYPE TRANSCRIPTIONAL REGULATOR NIMR"/>
    <property type="match status" value="1"/>
</dbReference>
<dbReference type="SMART" id="SM00342">
    <property type="entry name" value="HTH_ARAC"/>
    <property type="match status" value="1"/>
</dbReference>
<keyword evidence="1" id="KW-0805">Transcription regulation</keyword>
<dbReference type="PANTHER" id="PTHR11019:SF159">
    <property type="entry name" value="TRANSCRIPTIONAL REGULATOR-RELATED"/>
    <property type="match status" value="1"/>
</dbReference>
<sequence>MRNTRVIGYEDTPRDVVATGNDYPAGLVLPSHRHKRGQCLYAVTGVLTVTTSEGSWVVPPYRALWIPAGVTHAVHMGGLTSTRSAYVLPEVAASAALPAHCTVISVSPLLHALLSEAVDLPAEYALGSRDDDLMRLLVAEIARMPALPLNTPLPQDPRLAQLCRALLASPSLDVDIDLMAHKAGMSRRSFTRLFREQTGMSFSDWRHQACLMAALTRLGRGQPVTRVAMELGYSSTSAFTAAFRRTLGAAPSHYLMAGNAS</sequence>
<keyword evidence="2" id="KW-0238">DNA-binding</keyword>
<reference evidence="6" key="1">
    <citation type="journal article" date="2019" name="Int. J. Syst. Evol. Microbiol.">
        <title>The Global Catalogue of Microorganisms (GCM) 10K type strain sequencing project: providing services to taxonomists for standard genome sequencing and annotation.</title>
        <authorList>
            <consortium name="The Broad Institute Genomics Platform"/>
            <consortium name="The Broad Institute Genome Sequencing Center for Infectious Disease"/>
            <person name="Wu L."/>
            <person name="Ma J."/>
        </authorList>
    </citation>
    <scope>NUCLEOTIDE SEQUENCE [LARGE SCALE GENOMIC DNA]</scope>
    <source>
        <strain evidence="6">CGMCC 1.15439</strain>
    </source>
</reference>
<dbReference type="InterPro" id="IPR020449">
    <property type="entry name" value="Tscrpt_reg_AraC-type_HTH"/>
</dbReference>
<keyword evidence="3" id="KW-0804">Transcription</keyword>
<comment type="caution">
    <text evidence="5">The sequence shown here is derived from an EMBL/GenBank/DDBJ whole genome shotgun (WGS) entry which is preliminary data.</text>
</comment>
<evidence type="ECO:0000256" key="3">
    <source>
        <dbReference type="ARBA" id="ARBA00023163"/>
    </source>
</evidence>
<gene>
    <name evidence="5" type="ORF">GCM10010981_39930</name>
</gene>
<organism evidence="5 6">
    <name type="scientific">Dyella nitratireducens</name>
    <dbReference type="NCBI Taxonomy" id="1849580"/>
    <lineage>
        <taxon>Bacteria</taxon>
        <taxon>Pseudomonadati</taxon>
        <taxon>Pseudomonadota</taxon>
        <taxon>Gammaproteobacteria</taxon>
        <taxon>Lysobacterales</taxon>
        <taxon>Rhodanobacteraceae</taxon>
        <taxon>Dyella</taxon>
    </lineage>
</organism>
<evidence type="ECO:0000313" key="6">
    <source>
        <dbReference type="Proteomes" id="UP000620046"/>
    </source>
</evidence>
<proteinExistence type="predicted"/>
<dbReference type="SUPFAM" id="SSF51182">
    <property type="entry name" value="RmlC-like cupins"/>
    <property type="match status" value="1"/>
</dbReference>
<dbReference type="SUPFAM" id="SSF46689">
    <property type="entry name" value="Homeodomain-like"/>
    <property type="match status" value="2"/>
</dbReference>
<dbReference type="Proteomes" id="UP000620046">
    <property type="component" value="Unassembled WGS sequence"/>
</dbReference>
<dbReference type="InterPro" id="IPR009057">
    <property type="entry name" value="Homeodomain-like_sf"/>
</dbReference>